<protein>
    <submittedName>
        <fullName evidence="2">DUF3108 domain-containing protein</fullName>
    </submittedName>
</protein>
<evidence type="ECO:0000313" key="3">
    <source>
        <dbReference type="Proteomes" id="UP001595710"/>
    </source>
</evidence>
<reference evidence="3" key="1">
    <citation type="journal article" date="2019" name="Int. J. Syst. Evol. Microbiol.">
        <title>The Global Catalogue of Microorganisms (GCM) 10K type strain sequencing project: providing services to taxonomists for standard genome sequencing and annotation.</title>
        <authorList>
            <consortium name="The Broad Institute Genomics Platform"/>
            <consortium name="The Broad Institute Genome Sequencing Center for Infectious Disease"/>
            <person name="Wu L."/>
            <person name="Ma J."/>
        </authorList>
    </citation>
    <scope>NUCLEOTIDE SEQUENCE [LARGE SCALE GENOMIC DNA]</scope>
    <source>
        <strain evidence="3">CECT 8288</strain>
    </source>
</reference>
<evidence type="ECO:0000313" key="2">
    <source>
        <dbReference type="EMBL" id="MFC3702468.1"/>
    </source>
</evidence>
<dbReference type="InterPro" id="IPR021457">
    <property type="entry name" value="DUF3108"/>
</dbReference>
<keyword evidence="3" id="KW-1185">Reference proteome</keyword>
<sequence>MALHFFKTVFTFLGIAIGSIAFAADPLLPFEAKLKATRFGAVDVHLTGTMYLRTKDNQWEFALNAKKGGISTQEVSKGTLLQDNRFLPTSYNKKARVFLIKEDIEWRFDWPKNKVTGQVKKDKLSHTIKANTFDPLSYQLALRQQLKTGATELNVINLRYKNPEPHRFEVIGEELLDVDGDLIYTKIVKQVQPQKKDTKYLIWVAPELDYITLKFASYRKGKLKDLVEVESLTINGQPINL</sequence>
<feature type="signal peptide" evidence="1">
    <location>
        <begin position="1"/>
        <end position="23"/>
    </location>
</feature>
<evidence type="ECO:0000256" key="1">
    <source>
        <dbReference type="SAM" id="SignalP"/>
    </source>
</evidence>
<keyword evidence="1" id="KW-0732">Signal</keyword>
<dbReference type="Proteomes" id="UP001595710">
    <property type="component" value="Unassembled WGS sequence"/>
</dbReference>
<organism evidence="2 3">
    <name type="scientific">Reinekea marina</name>
    <dbReference type="NCBI Taxonomy" id="1310421"/>
    <lineage>
        <taxon>Bacteria</taxon>
        <taxon>Pseudomonadati</taxon>
        <taxon>Pseudomonadota</taxon>
        <taxon>Gammaproteobacteria</taxon>
        <taxon>Oceanospirillales</taxon>
        <taxon>Saccharospirillaceae</taxon>
        <taxon>Reinekea</taxon>
    </lineage>
</organism>
<name>A0ABV7WVD3_9GAMM</name>
<dbReference type="EMBL" id="JBHRYN010000013">
    <property type="protein sequence ID" value="MFC3702468.1"/>
    <property type="molecule type" value="Genomic_DNA"/>
</dbReference>
<proteinExistence type="predicted"/>
<dbReference type="RefSeq" id="WP_216001545.1">
    <property type="nucleotide sequence ID" value="NZ_JAUFQI010000001.1"/>
</dbReference>
<dbReference type="Pfam" id="PF11306">
    <property type="entry name" value="DUF3108"/>
    <property type="match status" value="1"/>
</dbReference>
<gene>
    <name evidence="2" type="ORF">ACFOND_12530</name>
</gene>
<comment type="caution">
    <text evidence="2">The sequence shown here is derived from an EMBL/GenBank/DDBJ whole genome shotgun (WGS) entry which is preliminary data.</text>
</comment>
<accession>A0ABV7WVD3</accession>
<feature type="chain" id="PRO_5046123716" evidence="1">
    <location>
        <begin position="24"/>
        <end position="241"/>
    </location>
</feature>